<proteinExistence type="predicted"/>
<feature type="domain" description="PAS" evidence="1">
    <location>
        <begin position="510"/>
        <end position="583"/>
    </location>
</feature>
<feature type="domain" description="PAS" evidence="1">
    <location>
        <begin position="386"/>
        <end position="460"/>
    </location>
</feature>
<dbReference type="AlphaFoldDB" id="A0A1G7P911"/>
<feature type="domain" description="PAC" evidence="2">
    <location>
        <begin position="338"/>
        <end position="389"/>
    </location>
</feature>
<dbReference type="InterPro" id="IPR000014">
    <property type="entry name" value="PAS"/>
</dbReference>
<feature type="domain" description="PAS" evidence="1">
    <location>
        <begin position="139"/>
        <end position="209"/>
    </location>
</feature>
<name>A0A1G7P911_9EURY</name>
<dbReference type="PANTHER" id="PTHR44757">
    <property type="entry name" value="DIGUANYLATE CYCLASE DGCP"/>
    <property type="match status" value="1"/>
</dbReference>
<dbReference type="OrthoDB" id="230688at2157"/>
<evidence type="ECO:0000313" key="3">
    <source>
        <dbReference type="EMBL" id="SDF81950.1"/>
    </source>
</evidence>
<feature type="domain" description="PAC" evidence="2">
    <location>
        <begin position="214"/>
        <end position="264"/>
    </location>
</feature>
<dbReference type="SMART" id="SM00091">
    <property type="entry name" value="PAS"/>
    <property type="match status" value="4"/>
</dbReference>
<dbReference type="InterPro" id="IPR000700">
    <property type="entry name" value="PAS-assoc_C"/>
</dbReference>
<dbReference type="PROSITE" id="PS50113">
    <property type="entry name" value="PAC"/>
    <property type="match status" value="3"/>
</dbReference>
<dbReference type="InterPro" id="IPR001610">
    <property type="entry name" value="PAC"/>
</dbReference>
<dbReference type="Pfam" id="PF08447">
    <property type="entry name" value="PAS_3"/>
    <property type="match status" value="1"/>
</dbReference>
<dbReference type="STRING" id="660518.SAMN05216218_1103"/>
<dbReference type="PANTHER" id="PTHR44757:SF2">
    <property type="entry name" value="BIOFILM ARCHITECTURE MAINTENANCE PROTEIN MBAA"/>
    <property type="match status" value="1"/>
</dbReference>
<dbReference type="InterPro" id="IPR052155">
    <property type="entry name" value="Biofilm_reg_signaling"/>
</dbReference>
<dbReference type="RefSeq" id="WP_092693183.1">
    <property type="nucleotide sequence ID" value="NZ_FNBK01000010.1"/>
</dbReference>
<organism evidence="3 4">
    <name type="scientific">Halorientalis regularis</name>
    <dbReference type="NCBI Taxonomy" id="660518"/>
    <lineage>
        <taxon>Archaea</taxon>
        <taxon>Methanobacteriati</taxon>
        <taxon>Methanobacteriota</taxon>
        <taxon>Stenosarchaea group</taxon>
        <taxon>Halobacteria</taxon>
        <taxon>Halobacteriales</taxon>
        <taxon>Haloarculaceae</taxon>
        <taxon>Halorientalis</taxon>
    </lineage>
</organism>
<dbReference type="Gene3D" id="3.40.50.2300">
    <property type="match status" value="1"/>
</dbReference>
<dbReference type="SUPFAM" id="SSF52172">
    <property type="entry name" value="CheY-like"/>
    <property type="match status" value="1"/>
</dbReference>
<reference evidence="4" key="1">
    <citation type="submission" date="2016-10" db="EMBL/GenBank/DDBJ databases">
        <authorList>
            <person name="Varghese N."/>
            <person name="Submissions S."/>
        </authorList>
    </citation>
    <scope>NUCLEOTIDE SEQUENCE [LARGE SCALE GENOMIC DNA]</scope>
    <source>
        <strain evidence="4">IBRC-M 10760</strain>
    </source>
</reference>
<dbReference type="Proteomes" id="UP000199076">
    <property type="component" value="Unassembled WGS sequence"/>
</dbReference>
<dbReference type="SUPFAM" id="SSF55785">
    <property type="entry name" value="PYP-like sensor domain (PAS domain)"/>
    <property type="match status" value="4"/>
</dbReference>
<feature type="domain" description="PAS" evidence="1">
    <location>
        <begin position="261"/>
        <end position="334"/>
    </location>
</feature>
<keyword evidence="4" id="KW-1185">Reference proteome</keyword>
<feature type="domain" description="PAC" evidence="2">
    <location>
        <begin position="586"/>
        <end position="638"/>
    </location>
</feature>
<dbReference type="EMBL" id="FNBK01000010">
    <property type="protein sequence ID" value="SDF81950.1"/>
    <property type="molecule type" value="Genomic_DNA"/>
</dbReference>
<sequence>MAAFGSASTTVLYVGADGSVVERALPDLGEAGDTATVTVASEIRETLAAVAETGADCVVSEYGLPDGTATDLVTRLREEYPALPVLVLAEDAEDAAESVEAGATDSLTMGLATASEELLAGRIEGALRRDDAPDAAAVTGRQYRTLIEHAEDIVTVVAPDGTIQYQSPSVERILGWDPGELVGEYVFNYVHPDDREEMRGRFIDLTEQEGTVVEDVRFRFKRADGSWAWVESVGSNRKDTTVGGYVFNSREITERRERERELERYETVVETIPDEVYTLDDEGVITSVVPPAGRDLTVAGYEPDELVGEPVSTVMEEDDVGTAEALIRDLITEDGTRGSFEMDLVTESGDRIPFENHVAVLPSDDGFRGTVGVLRNIAERKERERRLRKAETTFENAQDGIVLVDVTDDGRFEIQRVNSAYESMSGLSASEMIGRTPREILDGEIGDRVEARFQKCVEQQTALGYDETFDIPGIPTHWHTRVAPVVVDDEVEQLVVATRDITERKEREQELKLRNRAIAEAPIGITIADRTRPDTPVVYANEGFERLTGYDEAEIEGRSLTHLVGAETDEAKRAELDAAIDGDEPATVELMLARKDGTPFWSQVSVAPVRDEDGDVTHTVAFQQDITEPKEYEQWIERRFDEFSEVLAEDLREPLQEAQAQLAAAQNADDEQALDAAADWLDRAENLLDDLTTVHSFSVKSRDISEAARRGSSTSE</sequence>
<dbReference type="Gene3D" id="3.30.450.20">
    <property type="entry name" value="PAS domain"/>
    <property type="match status" value="4"/>
</dbReference>
<evidence type="ECO:0000313" key="4">
    <source>
        <dbReference type="Proteomes" id="UP000199076"/>
    </source>
</evidence>
<dbReference type="SMART" id="SM00086">
    <property type="entry name" value="PAC"/>
    <property type="match status" value="3"/>
</dbReference>
<evidence type="ECO:0000259" key="2">
    <source>
        <dbReference type="PROSITE" id="PS50113"/>
    </source>
</evidence>
<dbReference type="CDD" id="cd00130">
    <property type="entry name" value="PAS"/>
    <property type="match status" value="4"/>
</dbReference>
<evidence type="ECO:0000259" key="1">
    <source>
        <dbReference type="PROSITE" id="PS50112"/>
    </source>
</evidence>
<dbReference type="Pfam" id="PF13426">
    <property type="entry name" value="PAS_9"/>
    <property type="match status" value="2"/>
</dbReference>
<protein>
    <submittedName>
        <fullName evidence="3">PAS domain S-box-containing protein</fullName>
    </submittedName>
</protein>
<dbReference type="InterPro" id="IPR035965">
    <property type="entry name" value="PAS-like_dom_sf"/>
</dbReference>
<dbReference type="Pfam" id="PF08448">
    <property type="entry name" value="PAS_4"/>
    <property type="match status" value="1"/>
</dbReference>
<dbReference type="InterPro" id="IPR013655">
    <property type="entry name" value="PAS_fold_3"/>
</dbReference>
<dbReference type="InterPro" id="IPR011006">
    <property type="entry name" value="CheY-like_superfamily"/>
</dbReference>
<dbReference type="NCBIfam" id="TIGR00229">
    <property type="entry name" value="sensory_box"/>
    <property type="match status" value="4"/>
</dbReference>
<dbReference type="PROSITE" id="PS50112">
    <property type="entry name" value="PAS"/>
    <property type="match status" value="4"/>
</dbReference>
<gene>
    <name evidence="3" type="ORF">SAMN05216218_1103</name>
</gene>
<accession>A0A1G7P911</accession>
<dbReference type="InterPro" id="IPR013656">
    <property type="entry name" value="PAS_4"/>
</dbReference>